<evidence type="ECO:0000256" key="9">
    <source>
        <dbReference type="ARBA" id="ARBA00022989"/>
    </source>
</evidence>
<keyword evidence="10 12" id="KW-0472">Membrane</keyword>
<comment type="subcellular location">
    <subcellularLocation>
        <location evidence="2">Cell membrane</location>
        <topology evidence="2">Single-pass type II membrane protein</topology>
    </subcellularLocation>
    <subcellularLocation>
        <location evidence="12">Membrane</location>
        <topology evidence="12">Single-pass type II membrane protein</topology>
    </subcellularLocation>
</comment>
<dbReference type="CDD" id="cd06530">
    <property type="entry name" value="S26_SPase_I"/>
    <property type="match status" value="1"/>
</dbReference>
<keyword evidence="15" id="KW-1185">Reference proteome</keyword>
<feature type="transmembrane region" description="Helical" evidence="12">
    <location>
        <begin position="15"/>
        <end position="35"/>
    </location>
</feature>
<comment type="catalytic activity">
    <reaction evidence="1 12">
        <text>Cleavage of hydrophobic, N-terminal signal or leader sequences from secreted and periplasmic proteins.</text>
        <dbReference type="EC" id="3.4.21.89"/>
    </reaction>
</comment>
<gene>
    <name evidence="14" type="ORF">ATL39_2394</name>
</gene>
<dbReference type="Proteomes" id="UP000285120">
    <property type="component" value="Unassembled WGS sequence"/>
</dbReference>
<dbReference type="PRINTS" id="PR00727">
    <property type="entry name" value="LEADERPTASE"/>
</dbReference>
<comment type="similarity">
    <text evidence="3 12">Belongs to the peptidase S26 family.</text>
</comment>
<comment type="caution">
    <text evidence="14">The sequence shown here is derived from an EMBL/GenBank/DDBJ whole genome shotgun (WGS) entry which is preliminary data.</text>
</comment>
<keyword evidence="6 12" id="KW-0645">Protease</keyword>
<evidence type="ECO:0000256" key="11">
    <source>
        <dbReference type="PIRSR" id="PIRSR600223-1"/>
    </source>
</evidence>
<evidence type="ECO:0000256" key="3">
    <source>
        <dbReference type="ARBA" id="ARBA00009370"/>
    </source>
</evidence>
<dbReference type="EMBL" id="RAPK01000009">
    <property type="protein sequence ID" value="RKD73188.1"/>
    <property type="molecule type" value="Genomic_DNA"/>
</dbReference>
<evidence type="ECO:0000259" key="13">
    <source>
        <dbReference type="Pfam" id="PF10502"/>
    </source>
</evidence>
<organism evidence="14 15">
    <name type="scientific">Sinobaca qinghaiensis</name>
    <dbReference type="NCBI Taxonomy" id="342944"/>
    <lineage>
        <taxon>Bacteria</taxon>
        <taxon>Bacillati</taxon>
        <taxon>Bacillota</taxon>
        <taxon>Bacilli</taxon>
        <taxon>Bacillales</taxon>
        <taxon>Sporolactobacillaceae</taxon>
        <taxon>Sinobaca</taxon>
    </lineage>
</organism>
<dbReference type="PROSITE" id="PS00760">
    <property type="entry name" value="SPASE_I_2"/>
    <property type="match status" value="1"/>
</dbReference>
<name>A0A419V3V6_9BACL</name>
<keyword evidence="7 12" id="KW-0812">Transmembrane</keyword>
<feature type="active site" evidence="11">
    <location>
        <position position="80"/>
    </location>
</feature>
<dbReference type="Gene3D" id="2.10.109.10">
    <property type="entry name" value="Umud Fragment, subunit A"/>
    <property type="match status" value="1"/>
</dbReference>
<protein>
    <recommendedName>
        <fullName evidence="4 12">Signal peptidase I</fullName>
        <ecNumber evidence="4 12">3.4.21.89</ecNumber>
    </recommendedName>
</protein>
<dbReference type="GO" id="GO:0005886">
    <property type="term" value="C:plasma membrane"/>
    <property type="evidence" value="ECO:0007669"/>
    <property type="project" value="UniProtKB-SubCell"/>
</dbReference>
<evidence type="ECO:0000256" key="4">
    <source>
        <dbReference type="ARBA" id="ARBA00013208"/>
    </source>
</evidence>
<feature type="domain" description="Peptidase S26" evidence="13">
    <location>
        <begin position="9"/>
        <end position="175"/>
    </location>
</feature>
<dbReference type="InterPro" id="IPR019533">
    <property type="entry name" value="Peptidase_S26"/>
</dbReference>
<keyword evidence="8 12" id="KW-0378">Hydrolase</keyword>
<dbReference type="InterPro" id="IPR000223">
    <property type="entry name" value="Pept_S26A_signal_pept_1"/>
</dbReference>
<keyword evidence="9 12" id="KW-1133">Transmembrane helix</keyword>
<dbReference type="GO" id="GO:0006465">
    <property type="term" value="P:signal peptide processing"/>
    <property type="evidence" value="ECO:0007669"/>
    <property type="project" value="InterPro"/>
</dbReference>
<dbReference type="InterPro" id="IPR036286">
    <property type="entry name" value="LexA/Signal_pep-like_sf"/>
</dbReference>
<dbReference type="PANTHER" id="PTHR43390">
    <property type="entry name" value="SIGNAL PEPTIDASE I"/>
    <property type="match status" value="1"/>
</dbReference>
<evidence type="ECO:0000313" key="15">
    <source>
        <dbReference type="Proteomes" id="UP000285120"/>
    </source>
</evidence>
<dbReference type="PROSITE" id="PS00761">
    <property type="entry name" value="SPASE_I_3"/>
    <property type="match status" value="1"/>
</dbReference>
<reference evidence="14 15" key="1">
    <citation type="submission" date="2018-09" db="EMBL/GenBank/DDBJ databases">
        <title>Genomic Encyclopedia of Archaeal and Bacterial Type Strains, Phase II (KMG-II): from individual species to whole genera.</title>
        <authorList>
            <person name="Goeker M."/>
        </authorList>
    </citation>
    <scope>NUCLEOTIDE SEQUENCE [LARGE SCALE GENOMIC DNA]</scope>
    <source>
        <strain evidence="14 15">DSM 17008</strain>
    </source>
</reference>
<evidence type="ECO:0000256" key="6">
    <source>
        <dbReference type="ARBA" id="ARBA00022670"/>
    </source>
</evidence>
<dbReference type="OrthoDB" id="9802919at2"/>
<keyword evidence="5" id="KW-1003">Cell membrane</keyword>
<dbReference type="InterPro" id="IPR019758">
    <property type="entry name" value="Pept_S26A_signal_pept_1_CS"/>
</dbReference>
<dbReference type="NCBIfam" id="TIGR02227">
    <property type="entry name" value="sigpep_I_bact"/>
    <property type="match status" value="1"/>
</dbReference>
<dbReference type="Pfam" id="PF10502">
    <property type="entry name" value="Peptidase_S26"/>
    <property type="match status" value="1"/>
</dbReference>
<dbReference type="AlphaFoldDB" id="A0A419V3V6"/>
<evidence type="ECO:0000313" key="14">
    <source>
        <dbReference type="EMBL" id="RKD73188.1"/>
    </source>
</evidence>
<evidence type="ECO:0000256" key="7">
    <source>
        <dbReference type="ARBA" id="ARBA00022692"/>
    </source>
</evidence>
<dbReference type="InterPro" id="IPR019757">
    <property type="entry name" value="Pept_S26A_signal_pept_1_Lys-AS"/>
</dbReference>
<evidence type="ECO:0000256" key="5">
    <source>
        <dbReference type="ARBA" id="ARBA00022475"/>
    </source>
</evidence>
<dbReference type="FunFam" id="2.10.109.10:FF:000008">
    <property type="entry name" value="Signal peptidase I"/>
    <property type="match status" value="1"/>
</dbReference>
<evidence type="ECO:0000256" key="12">
    <source>
        <dbReference type="RuleBase" id="RU362042"/>
    </source>
</evidence>
<evidence type="ECO:0000256" key="2">
    <source>
        <dbReference type="ARBA" id="ARBA00004401"/>
    </source>
</evidence>
<evidence type="ECO:0000256" key="1">
    <source>
        <dbReference type="ARBA" id="ARBA00000677"/>
    </source>
</evidence>
<sequence>MNNIAREIWDWVKTFIIVILVVLIVRQFLFANYMVHGESMMPTIENGERLIINKIGYEFGEPDRSDMIVFHADEQSDYIKRVIGVPGDHIAFENDVLYVNGEAQDESYLEPFKEQSSGTGLFTQDFTLEEVTGQSTVPEGSVFVMGDNRLNSMDSRQLGFIETEEIVGKANLRYWPIEEFTLIG</sequence>
<evidence type="ECO:0000256" key="8">
    <source>
        <dbReference type="ARBA" id="ARBA00022801"/>
    </source>
</evidence>
<accession>A0A419V3V6</accession>
<dbReference type="EC" id="3.4.21.89" evidence="4 12"/>
<proteinExistence type="inferred from homology"/>
<feature type="active site" evidence="11">
    <location>
        <position position="39"/>
    </location>
</feature>
<dbReference type="GO" id="GO:0004252">
    <property type="term" value="F:serine-type endopeptidase activity"/>
    <property type="evidence" value="ECO:0007669"/>
    <property type="project" value="InterPro"/>
</dbReference>
<dbReference type="SUPFAM" id="SSF51306">
    <property type="entry name" value="LexA/Signal peptidase"/>
    <property type="match status" value="1"/>
</dbReference>
<dbReference type="RefSeq" id="WP_120193561.1">
    <property type="nucleotide sequence ID" value="NZ_RAPK01000009.1"/>
</dbReference>
<dbReference type="PANTHER" id="PTHR43390:SF1">
    <property type="entry name" value="CHLOROPLAST PROCESSING PEPTIDASE"/>
    <property type="match status" value="1"/>
</dbReference>
<evidence type="ECO:0000256" key="10">
    <source>
        <dbReference type="ARBA" id="ARBA00023136"/>
    </source>
</evidence>
<dbReference type="GO" id="GO:0009003">
    <property type="term" value="F:signal peptidase activity"/>
    <property type="evidence" value="ECO:0007669"/>
    <property type="project" value="UniProtKB-EC"/>
</dbReference>